<organism evidence="5 6">
    <name type="scientific">Callorhinchus milii</name>
    <name type="common">Ghost shark</name>
    <dbReference type="NCBI Taxonomy" id="7868"/>
    <lineage>
        <taxon>Eukaryota</taxon>
        <taxon>Metazoa</taxon>
        <taxon>Chordata</taxon>
        <taxon>Craniata</taxon>
        <taxon>Vertebrata</taxon>
        <taxon>Chondrichthyes</taxon>
        <taxon>Holocephali</taxon>
        <taxon>Chimaeriformes</taxon>
        <taxon>Callorhinchidae</taxon>
        <taxon>Callorhinchus</taxon>
    </lineage>
</organism>
<reference evidence="5" key="5">
    <citation type="submission" date="2025-09" db="UniProtKB">
        <authorList>
            <consortium name="Ensembl"/>
        </authorList>
    </citation>
    <scope>IDENTIFICATION</scope>
</reference>
<dbReference type="PANTHER" id="PTHR24251:SF47">
    <property type="entry name" value="CUB DOMAIN-CONTAINING PROTEIN 2"/>
    <property type="match status" value="1"/>
</dbReference>
<evidence type="ECO:0000313" key="6">
    <source>
        <dbReference type="Proteomes" id="UP000314986"/>
    </source>
</evidence>
<dbReference type="InterPro" id="IPR000859">
    <property type="entry name" value="CUB_dom"/>
</dbReference>
<evidence type="ECO:0000259" key="4">
    <source>
        <dbReference type="PROSITE" id="PS01180"/>
    </source>
</evidence>
<dbReference type="PROSITE" id="PS01180">
    <property type="entry name" value="CUB"/>
    <property type="match status" value="2"/>
</dbReference>
<evidence type="ECO:0000313" key="5">
    <source>
        <dbReference type="Ensembl" id="ENSCMIP00000026765.1"/>
    </source>
</evidence>
<keyword evidence="2" id="KW-1015">Disulfide bond</keyword>
<sequence>VSPYLSFVFGDQVKLLSSSCSLTSGNNVCGGVLTGLSGLLSSPQYPDNYPNNAECRWVMQVSNSTVVSLVFYDFQLEKSEDCSFDYVSLFDGPSVSHRHLGHFCGGTKPPDIVSSTNQLLLVFKSDFNIGGRGFKASYFSGEANKTNTVCSLEQVFTAITGNFSSPRYPNIYPNNINCHWTVQQPPGYRVKVQFLHFELEARDSLSDACDYDFVAIFDGDTLLGKWCGQDQPPSLLSSGNRLLFVLSADRKSASRGFHVSYVALKPGVICFYTTCCCYCQHLNLK</sequence>
<reference evidence="6" key="3">
    <citation type="journal article" date="2014" name="Nature">
        <title>Elephant shark genome provides unique insights into gnathostome evolution.</title>
        <authorList>
            <consortium name="International Elephant Shark Genome Sequencing Consortium"/>
            <person name="Venkatesh B."/>
            <person name="Lee A.P."/>
            <person name="Ravi V."/>
            <person name="Maurya A.K."/>
            <person name="Lian M.M."/>
            <person name="Swann J.B."/>
            <person name="Ohta Y."/>
            <person name="Flajnik M.F."/>
            <person name="Sutoh Y."/>
            <person name="Kasahara M."/>
            <person name="Hoon S."/>
            <person name="Gangu V."/>
            <person name="Roy S.W."/>
            <person name="Irimia M."/>
            <person name="Korzh V."/>
            <person name="Kondrychyn I."/>
            <person name="Lim Z.W."/>
            <person name="Tay B.H."/>
            <person name="Tohari S."/>
            <person name="Kong K.W."/>
            <person name="Ho S."/>
            <person name="Lorente-Galdos B."/>
            <person name="Quilez J."/>
            <person name="Marques-Bonet T."/>
            <person name="Raney B.J."/>
            <person name="Ingham P.W."/>
            <person name="Tay A."/>
            <person name="Hillier L.W."/>
            <person name="Minx P."/>
            <person name="Boehm T."/>
            <person name="Wilson R.K."/>
            <person name="Brenner S."/>
            <person name="Warren W.C."/>
        </authorList>
    </citation>
    <scope>NUCLEOTIDE SEQUENCE [LARGE SCALE GENOMIC DNA]</scope>
</reference>
<feature type="domain" description="CUB" evidence="4">
    <location>
        <begin position="150"/>
        <end position="264"/>
    </location>
</feature>
<protein>
    <submittedName>
        <fullName evidence="5">CUB domain containing protein 2</fullName>
    </submittedName>
</protein>
<proteinExistence type="predicted"/>
<dbReference type="FunFam" id="2.60.120.290:FF:000013">
    <property type="entry name" value="Membrane frizzled-related protein"/>
    <property type="match status" value="1"/>
</dbReference>
<dbReference type="Proteomes" id="UP000314986">
    <property type="component" value="Unassembled WGS sequence"/>
</dbReference>
<dbReference type="PANTHER" id="PTHR24251">
    <property type="entry name" value="OVOCHYMASE-RELATED"/>
    <property type="match status" value="1"/>
</dbReference>
<keyword evidence="6" id="KW-1185">Reference proteome</keyword>
<reference evidence="6" key="1">
    <citation type="journal article" date="2006" name="Science">
        <title>Ancient noncoding elements conserved in the human genome.</title>
        <authorList>
            <person name="Venkatesh B."/>
            <person name="Kirkness E.F."/>
            <person name="Loh Y.H."/>
            <person name="Halpern A.L."/>
            <person name="Lee A.P."/>
            <person name="Johnson J."/>
            <person name="Dandona N."/>
            <person name="Viswanathan L.D."/>
            <person name="Tay A."/>
            <person name="Venter J.C."/>
            <person name="Strausberg R.L."/>
            <person name="Brenner S."/>
        </authorList>
    </citation>
    <scope>NUCLEOTIDE SEQUENCE [LARGE SCALE GENOMIC DNA]</scope>
</reference>
<comment type="caution">
    <text evidence="3">Lacks conserved residue(s) required for the propagation of feature annotation.</text>
</comment>
<dbReference type="SMART" id="SM00042">
    <property type="entry name" value="CUB"/>
    <property type="match status" value="2"/>
</dbReference>
<dbReference type="InterPro" id="IPR035914">
    <property type="entry name" value="Sperma_CUB_dom_sf"/>
</dbReference>
<dbReference type="Gene3D" id="2.60.120.290">
    <property type="entry name" value="Spermadhesin, CUB domain"/>
    <property type="match status" value="2"/>
</dbReference>
<keyword evidence="1" id="KW-0677">Repeat</keyword>
<evidence type="ECO:0000256" key="3">
    <source>
        <dbReference type="PROSITE-ProRule" id="PRU00059"/>
    </source>
</evidence>
<dbReference type="CDD" id="cd00041">
    <property type="entry name" value="CUB"/>
    <property type="match status" value="2"/>
</dbReference>
<accession>A0A4W3J1X8</accession>
<reference evidence="6" key="2">
    <citation type="journal article" date="2007" name="PLoS Biol.">
        <title>Survey sequencing and comparative analysis of the elephant shark (Callorhinchus milii) genome.</title>
        <authorList>
            <person name="Venkatesh B."/>
            <person name="Kirkness E.F."/>
            <person name="Loh Y.H."/>
            <person name="Halpern A.L."/>
            <person name="Lee A.P."/>
            <person name="Johnson J."/>
            <person name="Dandona N."/>
            <person name="Viswanathan L.D."/>
            <person name="Tay A."/>
            <person name="Venter J.C."/>
            <person name="Strausberg R.L."/>
            <person name="Brenner S."/>
        </authorList>
    </citation>
    <scope>NUCLEOTIDE SEQUENCE [LARGE SCALE GENOMIC DNA]</scope>
</reference>
<evidence type="ECO:0000256" key="2">
    <source>
        <dbReference type="ARBA" id="ARBA00023157"/>
    </source>
</evidence>
<dbReference type="FunFam" id="2.60.120.290:FF:000005">
    <property type="entry name" value="Procollagen C-endopeptidase enhancer 1"/>
    <property type="match status" value="1"/>
</dbReference>
<feature type="domain" description="CUB" evidence="4">
    <location>
        <begin position="29"/>
        <end position="141"/>
    </location>
</feature>
<dbReference type="Pfam" id="PF00431">
    <property type="entry name" value="CUB"/>
    <property type="match status" value="2"/>
</dbReference>
<dbReference type="SUPFAM" id="SSF49854">
    <property type="entry name" value="Spermadhesin, CUB domain"/>
    <property type="match status" value="2"/>
</dbReference>
<name>A0A4W3J1X8_CALMI</name>
<reference evidence="5" key="4">
    <citation type="submission" date="2025-08" db="UniProtKB">
        <authorList>
            <consortium name="Ensembl"/>
        </authorList>
    </citation>
    <scope>IDENTIFICATION</scope>
</reference>
<dbReference type="Ensembl" id="ENSCMIT00000027195.1">
    <property type="protein sequence ID" value="ENSCMIP00000026765.1"/>
    <property type="gene ID" value="ENSCMIG00000011689.1"/>
</dbReference>
<evidence type="ECO:0000256" key="1">
    <source>
        <dbReference type="ARBA" id="ARBA00022737"/>
    </source>
</evidence>
<dbReference type="GeneTree" id="ENSGT00940000158291"/>
<dbReference type="AlphaFoldDB" id="A0A4W3J1X8"/>